<dbReference type="InterPro" id="IPR027417">
    <property type="entry name" value="P-loop_NTPase"/>
</dbReference>
<dbReference type="Pfam" id="PF01926">
    <property type="entry name" value="MMR_HSR1"/>
    <property type="match status" value="1"/>
</dbReference>
<name>A0AA39FRT3_MICHY</name>
<evidence type="ECO:0000256" key="1">
    <source>
        <dbReference type="ARBA" id="ARBA00007921"/>
    </source>
</evidence>
<organism evidence="8 9">
    <name type="scientific">Microctonus hyperodae</name>
    <name type="common">Parasitoid wasp</name>
    <dbReference type="NCBI Taxonomy" id="165561"/>
    <lineage>
        <taxon>Eukaryota</taxon>
        <taxon>Metazoa</taxon>
        <taxon>Ecdysozoa</taxon>
        <taxon>Arthropoda</taxon>
        <taxon>Hexapoda</taxon>
        <taxon>Insecta</taxon>
        <taxon>Pterygota</taxon>
        <taxon>Neoptera</taxon>
        <taxon>Endopterygota</taxon>
        <taxon>Hymenoptera</taxon>
        <taxon>Apocrita</taxon>
        <taxon>Ichneumonoidea</taxon>
        <taxon>Braconidae</taxon>
        <taxon>Euphorinae</taxon>
        <taxon>Microctonus</taxon>
    </lineage>
</organism>
<evidence type="ECO:0000259" key="7">
    <source>
        <dbReference type="PROSITE" id="PS51713"/>
    </source>
</evidence>
<dbReference type="SUPFAM" id="SSF52540">
    <property type="entry name" value="P-loop containing nucleoside triphosphate hydrolases"/>
    <property type="match status" value="1"/>
</dbReference>
<dbReference type="PANTHER" id="PTHR42698">
    <property type="entry name" value="GTPASE ERA"/>
    <property type="match status" value="1"/>
</dbReference>
<dbReference type="FunFam" id="3.40.50.300:FF:002220">
    <property type="entry name" value="GTPase Era, mitochondrial"/>
    <property type="match status" value="1"/>
</dbReference>
<dbReference type="Gene3D" id="3.40.50.300">
    <property type="entry name" value="P-loop containing nucleotide triphosphate hydrolases"/>
    <property type="match status" value="1"/>
</dbReference>
<evidence type="ECO:0000256" key="3">
    <source>
        <dbReference type="ARBA" id="ARBA00022741"/>
    </source>
</evidence>
<feature type="domain" description="Era-type G" evidence="7">
    <location>
        <begin position="62"/>
        <end position="243"/>
    </location>
</feature>
<dbReference type="GO" id="GO:0005759">
    <property type="term" value="C:mitochondrial matrix"/>
    <property type="evidence" value="ECO:0007669"/>
    <property type="project" value="TreeGrafter"/>
</dbReference>
<dbReference type="InterPro" id="IPR030388">
    <property type="entry name" value="G_ERA_dom"/>
</dbReference>
<dbReference type="PROSITE" id="PS51713">
    <property type="entry name" value="G_ERA"/>
    <property type="match status" value="1"/>
</dbReference>
<proteinExistence type="inferred from homology"/>
<dbReference type="InterPro" id="IPR009019">
    <property type="entry name" value="KH_sf_prok-type"/>
</dbReference>
<dbReference type="GO" id="GO:0043024">
    <property type="term" value="F:ribosomal small subunit binding"/>
    <property type="evidence" value="ECO:0007669"/>
    <property type="project" value="TreeGrafter"/>
</dbReference>
<reference evidence="8" key="1">
    <citation type="journal article" date="2023" name="bioRxiv">
        <title>Scaffold-level genome assemblies of two parasitoid biocontrol wasps reveal the parthenogenesis mechanism and an associated novel virus.</title>
        <authorList>
            <person name="Inwood S."/>
            <person name="Skelly J."/>
            <person name="Guhlin J."/>
            <person name="Harrop T."/>
            <person name="Goldson S."/>
            <person name="Dearden P."/>
        </authorList>
    </citation>
    <scope>NUCLEOTIDE SEQUENCE</scope>
    <source>
        <strain evidence="8">Lincoln</strain>
        <tissue evidence="8">Whole body</tissue>
    </source>
</reference>
<dbReference type="CDD" id="cd22534">
    <property type="entry name" value="KH-II_Era"/>
    <property type="match status" value="1"/>
</dbReference>
<dbReference type="HAMAP" id="MF_00367">
    <property type="entry name" value="GTPase_Era"/>
    <property type="match status" value="1"/>
</dbReference>
<dbReference type="GO" id="GO:0000028">
    <property type="term" value="P:ribosomal small subunit assembly"/>
    <property type="evidence" value="ECO:0007669"/>
    <property type="project" value="TreeGrafter"/>
</dbReference>
<dbReference type="EMBL" id="JAQQBR010000006">
    <property type="protein sequence ID" value="KAK0174644.1"/>
    <property type="molecule type" value="Genomic_DNA"/>
</dbReference>
<accession>A0AA39FRT3</accession>
<keyword evidence="4 6" id="KW-0342">GTP-binding</keyword>
<feature type="region of interest" description="G4" evidence="6">
    <location>
        <begin position="186"/>
        <end position="189"/>
    </location>
</feature>
<keyword evidence="3 6" id="KW-0547">Nucleotide-binding</keyword>
<dbReference type="InterPro" id="IPR006073">
    <property type="entry name" value="GTP-bd"/>
</dbReference>
<dbReference type="PRINTS" id="PR00326">
    <property type="entry name" value="GTP1OBG"/>
</dbReference>
<keyword evidence="9" id="KW-1185">Reference proteome</keyword>
<protein>
    <recommendedName>
        <fullName evidence="2">GTPase Era, mitochondrial</fullName>
    </recommendedName>
    <alternativeName>
        <fullName evidence="5">ERA-like protein 1</fullName>
    </alternativeName>
</protein>
<evidence type="ECO:0000256" key="4">
    <source>
        <dbReference type="ARBA" id="ARBA00023134"/>
    </source>
</evidence>
<feature type="region of interest" description="G3" evidence="6">
    <location>
        <begin position="117"/>
        <end position="120"/>
    </location>
</feature>
<dbReference type="Gene3D" id="3.30.300.20">
    <property type="match status" value="1"/>
</dbReference>
<reference evidence="8" key="2">
    <citation type="submission" date="2023-03" db="EMBL/GenBank/DDBJ databases">
        <authorList>
            <person name="Inwood S.N."/>
            <person name="Skelly J.G."/>
            <person name="Guhlin J."/>
            <person name="Harrop T.W.R."/>
            <person name="Goldson S.G."/>
            <person name="Dearden P.K."/>
        </authorList>
    </citation>
    <scope>NUCLEOTIDE SEQUENCE</scope>
    <source>
        <strain evidence="8">Lincoln</strain>
        <tissue evidence="8">Whole body</tissue>
    </source>
</reference>
<dbReference type="AlphaFoldDB" id="A0AA39FRT3"/>
<dbReference type="InterPro" id="IPR005662">
    <property type="entry name" value="GTPase_Era-like"/>
</dbReference>
<evidence type="ECO:0000256" key="5">
    <source>
        <dbReference type="ARBA" id="ARBA00030975"/>
    </source>
</evidence>
<feature type="region of interest" description="G2" evidence="6">
    <location>
        <begin position="96"/>
        <end position="100"/>
    </location>
</feature>
<dbReference type="NCBIfam" id="TIGR00231">
    <property type="entry name" value="small_GTP"/>
    <property type="match status" value="1"/>
</dbReference>
<dbReference type="CDD" id="cd04163">
    <property type="entry name" value="Era"/>
    <property type="match status" value="1"/>
</dbReference>
<comment type="caution">
    <text evidence="8">The sequence shown here is derived from an EMBL/GenBank/DDBJ whole genome shotgun (WGS) entry which is preliminary data.</text>
</comment>
<dbReference type="InterPro" id="IPR005225">
    <property type="entry name" value="Small_GTP-bd"/>
</dbReference>
<sequence>MFMILERNILRLSSRFLRFYSTHLEAADKVNSPKVSYYDDDDDDKIIDQSWDATRIRSENTKSLRIAILGLPNAGKSTLINQLIGRPVCAASSKVQTTRKNCNAIYVEDDTQLIFVDTPGLVTSCELKKYKLDDTFKTDVDKALKNTDIIGVLQDVSHKRATLINYRVLDVLKRIGEDIPVLLILNKIDKVKKKQELLKIVDTLTSEKGWSNFADIFMVSALKADGTDDLRKYLLESAKSRDWEYNHDTVSDESSETIIEQTVRAKFMDFMEQELPYLIKVETEHLGVLPDGSMQTVVAVASPNDRASKIVMGKGGGRVKTVAILAEQELCKIFNTSVKLKIAVKFLKDKNEEDKKINYKINKR</sequence>
<dbReference type="SUPFAM" id="SSF54814">
    <property type="entry name" value="Prokaryotic type KH domain (KH-domain type II)"/>
    <property type="match status" value="1"/>
</dbReference>
<evidence type="ECO:0000256" key="6">
    <source>
        <dbReference type="PROSITE-ProRule" id="PRU01050"/>
    </source>
</evidence>
<evidence type="ECO:0000313" key="9">
    <source>
        <dbReference type="Proteomes" id="UP001168972"/>
    </source>
</evidence>
<evidence type="ECO:0000256" key="2">
    <source>
        <dbReference type="ARBA" id="ARBA00019149"/>
    </source>
</evidence>
<feature type="region of interest" description="G1" evidence="6">
    <location>
        <begin position="70"/>
        <end position="77"/>
    </location>
</feature>
<gene>
    <name evidence="8" type="ORF">PV327_010398</name>
</gene>
<evidence type="ECO:0000313" key="8">
    <source>
        <dbReference type="EMBL" id="KAK0174644.1"/>
    </source>
</evidence>
<dbReference type="GO" id="GO:0005525">
    <property type="term" value="F:GTP binding"/>
    <property type="evidence" value="ECO:0007669"/>
    <property type="project" value="UniProtKB-UniRule"/>
</dbReference>
<dbReference type="InterPro" id="IPR015946">
    <property type="entry name" value="KH_dom-like_a/b"/>
</dbReference>
<dbReference type="GO" id="GO:0019843">
    <property type="term" value="F:rRNA binding"/>
    <property type="evidence" value="ECO:0007669"/>
    <property type="project" value="TreeGrafter"/>
</dbReference>
<dbReference type="Proteomes" id="UP001168972">
    <property type="component" value="Unassembled WGS sequence"/>
</dbReference>
<dbReference type="NCBIfam" id="TIGR00436">
    <property type="entry name" value="era"/>
    <property type="match status" value="1"/>
</dbReference>
<dbReference type="PANTHER" id="PTHR42698:SF1">
    <property type="entry name" value="GTPASE ERA, MITOCHONDRIAL"/>
    <property type="match status" value="1"/>
</dbReference>
<comment type="similarity">
    <text evidence="1 6">Belongs to the TRAFAC class TrmE-Era-EngA-EngB-Septin-like GTPase superfamily. Era GTPase family.</text>
</comment>
<feature type="region of interest" description="G5" evidence="6">
    <location>
        <begin position="219"/>
        <end position="221"/>
    </location>
</feature>